<evidence type="ECO:0000313" key="2">
    <source>
        <dbReference type="EMBL" id="PLW58919.1"/>
    </source>
</evidence>
<accession>A0A2N5W9K5</accession>
<dbReference type="RefSeq" id="WP_095586958.1">
    <property type="nucleotide sequence ID" value="NZ_PKRZ01000002.1"/>
</dbReference>
<dbReference type="EMBL" id="PKRZ01000002">
    <property type="protein sequence ID" value="PLW58919.1"/>
    <property type="molecule type" value="Genomic_DNA"/>
</dbReference>
<evidence type="ECO:0008006" key="4">
    <source>
        <dbReference type="Google" id="ProtNLM"/>
    </source>
</evidence>
<comment type="caution">
    <text evidence="2">The sequence shown here is derived from an EMBL/GenBank/DDBJ whole genome shotgun (WGS) entry which is preliminary data.</text>
</comment>
<dbReference type="AlphaFoldDB" id="A0A2N5W9K5"/>
<name>A0A2N5W9K5_LACLL</name>
<feature type="compositionally biased region" description="Polar residues" evidence="1">
    <location>
        <begin position="144"/>
        <end position="154"/>
    </location>
</feature>
<dbReference type="Proteomes" id="UP000234865">
    <property type="component" value="Unassembled WGS sequence"/>
</dbReference>
<reference evidence="3" key="1">
    <citation type="submission" date="2016-08" db="EMBL/GenBank/DDBJ databases">
        <title>Comparative genomics of Lactococcus lactis strain WFLU12 isolated from the gastrointestinal tract of wild olive flounder (Paralichythys olivaceus).</title>
        <authorList>
            <person name="Nguyen T.L."/>
            <person name="Kim D.-H."/>
        </authorList>
    </citation>
    <scope>NUCLEOTIDE SEQUENCE [LARGE SCALE GENOMIC DNA]</scope>
    <source>
        <strain evidence="3">WFLU12</strain>
    </source>
</reference>
<sequence>MQYNRNNVNSLGGKQFEAGVHIAKITKVEAGKSKTNKDMFKFTLEGMNGESTNSYLVFGEQWSDSNLQRILASIEDNGQQIAPIDYGYNRETVQFLTNHKVFIQMKERTGTYVDRNGKTQNSTGTEHKAFLTHEEYMKFGGGAQQTNIQGNTAQGDPFGNSAPMNISDDDLPF</sequence>
<proteinExistence type="predicted"/>
<protein>
    <recommendedName>
        <fullName evidence="4">Single-stranded DNA-binding protein</fullName>
    </recommendedName>
</protein>
<organism evidence="2 3">
    <name type="scientific">Lactococcus lactis subsp. lactis</name>
    <name type="common">Streptococcus lactis</name>
    <dbReference type="NCBI Taxonomy" id="1360"/>
    <lineage>
        <taxon>Bacteria</taxon>
        <taxon>Bacillati</taxon>
        <taxon>Bacillota</taxon>
        <taxon>Bacilli</taxon>
        <taxon>Lactobacillales</taxon>
        <taxon>Streptococcaceae</taxon>
        <taxon>Lactococcus</taxon>
    </lineage>
</organism>
<evidence type="ECO:0000313" key="3">
    <source>
        <dbReference type="Proteomes" id="UP000234865"/>
    </source>
</evidence>
<feature type="region of interest" description="Disordered" evidence="1">
    <location>
        <begin position="143"/>
        <end position="173"/>
    </location>
</feature>
<gene>
    <name evidence="2" type="ORF">CYU10_002308</name>
</gene>
<evidence type="ECO:0000256" key="1">
    <source>
        <dbReference type="SAM" id="MobiDB-lite"/>
    </source>
</evidence>